<protein>
    <submittedName>
        <fullName evidence="1">Zn finger</fullName>
    </submittedName>
</protein>
<dbReference type="Proteomes" id="UP000827814">
    <property type="component" value="Segment"/>
</dbReference>
<organism evidence="1 2">
    <name type="scientific">Haloarcula tailed virus 2</name>
    <dbReference type="NCBI Taxonomy" id="2877989"/>
    <lineage>
        <taxon>Viruses</taxon>
        <taxon>Duplodnaviria</taxon>
        <taxon>Heunggongvirae</taxon>
        <taxon>Uroviricota</taxon>
        <taxon>Caudoviricetes</taxon>
        <taxon>Thumleimavirales</taxon>
        <taxon>Soleiviridae</taxon>
        <taxon>Eilatmyovirus</taxon>
        <taxon>Eilatmyovirus salis</taxon>
        <taxon>Eilatmyovirus HATV2</taxon>
    </lineage>
</organism>
<accession>A0AAE8Y1M5</accession>
<gene>
    <name evidence="1" type="ORF">HATV-2_gp52</name>
</gene>
<sequence length="44" mass="4662">MQGATHYTGKAVTVRCQQCGGLNQGTSMRDVGFDCDDCGHSVIN</sequence>
<keyword evidence="2" id="KW-1185">Reference proteome</keyword>
<dbReference type="EMBL" id="MZ334525">
    <property type="protein sequence ID" value="UBF23203.1"/>
    <property type="molecule type" value="Genomic_DNA"/>
</dbReference>
<name>A0AAE8Y1M5_9CAUD</name>
<evidence type="ECO:0000313" key="1">
    <source>
        <dbReference type="EMBL" id="UBF23203.1"/>
    </source>
</evidence>
<reference evidence="1" key="1">
    <citation type="submission" date="2021-05" db="EMBL/GenBank/DDBJ databases">
        <title>Diversity, taxonomy and evolution of archaeal viruses of the class Caudoviricetes.</title>
        <authorList>
            <person name="Liu Y."/>
            <person name="Demina T.A."/>
            <person name="Roux S."/>
            <person name="Aiewsakun P."/>
            <person name="Kazlauskas D."/>
            <person name="Simmonds P."/>
            <person name="Prangishvili D."/>
            <person name="Oksanen H.M."/>
            <person name="Krupovic M."/>
        </authorList>
    </citation>
    <scope>NUCLEOTIDE SEQUENCE</scope>
    <source>
        <strain evidence="1">HATV-2/44</strain>
    </source>
</reference>
<proteinExistence type="predicted"/>
<evidence type="ECO:0000313" key="2">
    <source>
        <dbReference type="Proteomes" id="UP000827814"/>
    </source>
</evidence>